<dbReference type="EMBL" id="CAJVQB010024860">
    <property type="protein sequence ID" value="CAG8805063.1"/>
    <property type="molecule type" value="Genomic_DNA"/>
</dbReference>
<evidence type="ECO:0000256" key="1">
    <source>
        <dbReference type="SAM" id="Phobius"/>
    </source>
</evidence>
<dbReference type="Proteomes" id="UP000789901">
    <property type="component" value="Unassembled WGS sequence"/>
</dbReference>
<accession>A0ABN7VXP7</accession>
<feature type="non-terminal residue" evidence="2">
    <location>
        <position position="1"/>
    </location>
</feature>
<evidence type="ECO:0000313" key="3">
    <source>
        <dbReference type="Proteomes" id="UP000789901"/>
    </source>
</evidence>
<sequence length="53" mass="5991">LSLPSFVNVAVIYSIGAFALFLADAVVMLVGGRQLRHRFWCGYVNWLVADFWT</sequence>
<keyword evidence="1" id="KW-0812">Transmembrane</keyword>
<organism evidence="2 3">
    <name type="scientific">Gigaspora margarita</name>
    <dbReference type="NCBI Taxonomy" id="4874"/>
    <lineage>
        <taxon>Eukaryota</taxon>
        <taxon>Fungi</taxon>
        <taxon>Fungi incertae sedis</taxon>
        <taxon>Mucoromycota</taxon>
        <taxon>Glomeromycotina</taxon>
        <taxon>Glomeromycetes</taxon>
        <taxon>Diversisporales</taxon>
        <taxon>Gigasporaceae</taxon>
        <taxon>Gigaspora</taxon>
    </lineage>
</organism>
<proteinExistence type="predicted"/>
<name>A0ABN7VXP7_GIGMA</name>
<keyword evidence="3" id="KW-1185">Reference proteome</keyword>
<comment type="caution">
    <text evidence="2">The sequence shown here is derived from an EMBL/GenBank/DDBJ whole genome shotgun (WGS) entry which is preliminary data.</text>
</comment>
<feature type="transmembrane region" description="Helical" evidence="1">
    <location>
        <begin position="6"/>
        <end position="30"/>
    </location>
</feature>
<protein>
    <submittedName>
        <fullName evidence="2">41827_t:CDS:1</fullName>
    </submittedName>
</protein>
<keyword evidence="1" id="KW-0472">Membrane</keyword>
<keyword evidence="1" id="KW-1133">Transmembrane helix</keyword>
<reference evidence="2 3" key="1">
    <citation type="submission" date="2021-06" db="EMBL/GenBank/DDBJ databases">
        <authorList>
            <person name="Kallberg Y."/>
            <person name="Tangrot J."/>
            <person name="Rosling A."/>
        </authorList>
    </citation>
    <scope>NUCLEOTIDE SEQUENCE [LARGE SCALE GENOMIC DNA]</scope>
    <source>
        <strain evidence="2 3">120-4 pot B 10/14</strain>
    </source>
</reference>
<gene>
    <name evidence="2" type="ORF">GMARGA_LOCUS23998</name>
</gene>
<evidence type="ECO:0000313" key="2">
    <source>
        <dbReference type="EMBL" id="CAG8805063.1"/>
    </source>
</evidence>